<dbReference type="InterPro" id="IPR021868">
    <property type="entry name" value="Alpha_2_Macroglob_MG3"/>
</dbReference>
<dbReference type="InterPro" id="IPR049120">
    <property type="entry name" value="A2M_bMG2"/>
</dbReference>
<dbReference type="AlphaFoldDB" id="A0A3B9GVG0"/>
<organism evidence="4 5">
    <name type="scientific">Hyphomonas adhaerens</name>
    <dbReference type="NCBI Taxonomy" id="81029"/>
    <lineage>
        <taxon>Bacteria</taxon>
        <taxon>Pseudomonadati</taxon>
        <taxon>Pseudomonadota</taxon>
        <taxon>Alphaproteobacteria</taxon>
        <taxon>Hyphomonadales</taxon>
        <taxon>Hyphomonadaceae</taxon>
        <taxon>Hyphomonas</taxon>
    </lineage>
</organism>
<dbReference type="PANTHER" id="PTHR40094:SF1">
    <property type="entry name" value="UBIQUITIN DOMAIN-CONTAINING PROTEIN"/>
    <property type="match status" value="1"/>
</dbReference>
<feature type="domain" description="Alpha-2-macroglobulin MG3" evidence="2">
    <location>
        <begin position="300"/>
        <end position="400"/>
    </location>
</feature>
<dbReference type="InterPro" id="IPR051802">
    <property type="entry name" value="YfhM-like"/>
</dbReference>
<feature type="domain" description="Macroglobulin" evidence="1">
    <location>
        <begin position="407"/>
        <end position="484"/>
    </location>
</feature>
<dbReference type="InterPro" id="IPR002890">
    <property type="entry name" value="MG2"/>
</dbReference>
<dbReference type="Proteomes" id="UP000259610">
    <property type="component" value="Unassembled WGS sequence"/>
</dbReference>
<dbReference type="GO" id="GO:0004866">
    <property type="term" value="F:endopeptidase inhibitor activity"/>
    <property type="evidence" value="ECO:0007669"/>
    <property type="project" value="InterPro"/>
</dbReference>
<dbReference type="Pfam" id="PF11974">
    <property type="entry name" value="bMG3"/>
    <property type="match status" value="1"/>
</dbReference>
<sequence>MTHFIPGQGGYGKAMLMALLVSVLAACGGGGKTDRSGSGGSEEGAVVQLSPADSVAARQREKRRQAAMDARDQDFSYFRYRIDTSQDAPLACFVFSAALDPEADYSPYVEFRPAFNPALSVEGRELCVGGLSFGTERTATLLSGLPSADGRTLKNQEEVPIDFADRPPYVGFKGTGVILPRENADGLPIETVNVDKIEVTVSRINDRALAFKRISQGTTSAQGSHSWTWGENDPDDVKEELFKGTVDVAREQNAPVITVFPLEATIGTLEPGAYFVTVKDADDIGEAVGPPASTSRWIMLTDLAITAYEGGNGLDVTLRSLKDGRPISDTTVQLVARNNDILAEGRSDQQGRVVFPAELANGQGNMAPKLIMALTAKGELAALDLTRAPVDLSEEAIGGRRMPGLVDAYLYTDRGIYRPGETVRLTAMLRDSTGEAVTDRAGNLLLYRPNGLISEKIRFEGQDSASVLHDFELPKGASRGEWRV</sequence>
<dbReference type="Gene3D" id="2.60.40.1930">
    <property type="match status" value="1"/>
</dbReference>
<gene>
    <name evidence="4" type="ORF">DCG58_04615</name>
</gene>
<evidence type="ECO:0000313" key="5">
    <source>
        <dbReference type="Proteomes" id="UP000259610"/>
    </source>
</evidence>
<dbReference type="EMBL" id="DMAN01000099">
    <property type="protein sequence ID" value="HAE26420.1"/>
    <property type="molecule type" value="Genomic_DNA"/>
</dbReference>
<protein>
    <submittedName>
        <fullName evidence="4">Alpha-2-macroglobulin</fullName>
    </submittedName>
</protein>
<dbReference type="Pfam" id="PF21142">
    <property type="entry name" value="A2M_bMG2"/>
    <property type="match status" value="1"/>
</dbReference>
<feature type="non-terminal residue" evidence="4">
    <location>
        <position position="484"/>
    </location>
</feature>
<feature type="domain" description="Alpha-2 macroglobulin MG2" evidence="3">
    <location>
        <begin position="171"/>
        <end position="281"/>
    </location>
</feature>
<evidence type="ECO:0000259" key="1">
    <source>
        <dbReference type="Pfam" id="PF01835"/>
    </source>
</evidence>
<accession>A0A3B9GVG0</accession>
<evidence type="ECO:0000259" key="2">
    <source>
        <dbReference type="Pfam" id="PF11974"/>
    </source>
</evidence>
<dbReference type="PANTHER" id="PTHR40094">
    <property type="entry name" value="ALPHA-2-MACROGLOBULIN HOMOLOG"/>
    <property type="match status" value="1"/>
</dbReference>
<comment type="caution">
    <text evidence="4">The sequence shown here is derived from an EMBL/GenBank/DDBJ whole genome shotgun (WGS) entry which is preliminary data.</text>
</comment>
<evidence type="ECO:0000259" key="3">
    <source>
        <dbReference type="Pfam" id="PF21142"/>
    </source>
</evidence>
<evidence type="ECO:0000313" key="4">
    <source>
        <dbReference type="EMBL" id="HAE26420.1"/>
    </source>
</evidence>
<name>A0A3B9GVG0_9PROT</name>
<dbReference type="Pfam" id="PF01835">
    <property type="entry name" value="MG2"/>
    <property type="match status" value="1"/>
</dbReference>
<reference evidence="4 5" key="1">
    <citation type="journal article" date="2018" name="Nat. Biotechnol.">
        <title>A standardized bacterial taxonomy based on genome phylogeny substantially revises the tree of life.</title>
        <authorList>
            <person name="Parks D.H."/>
            <person name="Chuvochina M."/>
            <person name="Waite D.W."/>
            <person name="Rinke C."/>
            <person name="Skarshewski A."/>
            <person name="Chaumeil P.A."/>
            <person name="Hugenholtz P."/>
        </authorList>
    </citation>
    <scope>NUCLEOTIDE SEQUENCE [LARGE SCALE GENOMIC DNA]</scope>
    <source>
        <strain evidence="4">UBA8733</strain>
    </source>
</reference>
<proteinExistence type="predicted"/>